<evidence type="ECO:0000313" key="4">
    <source>
        <dbReference type="EMBL" id="GAN33092.1"/>
    </source>
</evidence>
<evidence type="ECO:0000256" key="2">
    <source>
        <dbReference type="ARBA" id="ARBA00022729"/>
    </source>
</evidence>
<dbReference type="PANTHER" id="PTHR34216:SF3">
    <property type="entry name" value="POLY-BETA-1,6-N-ACETYL-D-GLUCOSAMINE N-DEACETYLASE"/>
    <property type="match status" value="1"/>
</dbReference>
<keyword evidence="4" id="KW-0378">Hydrolase</keyword>
<dbReference type="Gene3D" id="3.20.20.370">
    <property type="entry name" value="Glycoside hydrolase/deacetylase"/>
    <property type="match status" value="1"/>
</dbReference>
<dbReference type="Proteomes" id="UP000032309">
    <property type="component" value="Unassembled WGS sequence"/>
</dbReference>
<organism evidence="4 5">
    <name type="scientific">Candidatus Brocadia sinica JPN1</name>
    <dbReference type="NCBI Taxonomy" id="1197129"/>
    <lineage>
        <taxon>Bacteria</taxon>
        <taxon>Pseudomonadati</taxon>
        <taxon>Planctomycetota</taxon>
        <taxon>Candidatus Brocadiia</taxon>
        <taxon>Candidatus Brocadiales</taxon>
        <taxon>Candidatus Brocadiaceae</taxon>
        <taxon>Candidatus Brocadia</taxon>
    </lineage>
</organism>
<keyword evidence="2" id="KW-0732">Signal</keyword>
<dbReference type="InterPro" id="IPR011330">
    <property type="entry name" value="Glyco_hydro/deAcase_b/a-brl"/>
</dbReference>
<dbReference type="Pfam" id="PF01522">
    <property type="entry name" value="Polysacc_deac_1"/>
    <property type="match status" value="1"/>
</dbReference>
<dbReference type="Gene3D" id="3.40.50.150">
    <property type="entry name" value="Vaccinia Virus protein VP39"/>
    <property type="match status" value="1"/>
</dbReference>
<dbReference type="PROSITE" id="PS51677">
    <property type="entry name" value="NODB"/>
    <property type="match status" value="1"/>
</dbReference>
<dbReference type="EMBL" id="BAFN01000001">
    <property type="protein sequence ID" value="GAN33092.1"/>
    <property type="molecule type" value="Genomic_DNA"/>
</dbReference>
<keyword evidence="5" id="KW-1185">Reference proteome</keyword>
<reference evidence="5" key="1">
    <citation type="journal article" date="2015" name="Genome Announc.">
        <title>Draft Genome Sequence of an Anaerobic Ammonium-Oxidizing Bacterium, "Candidatus Brocadia sinica".</title>
        <authorList>
            <person name="Oshiki M."/>
            <person name="Shinyako-Hata K."/>
            <person name="Satoh H."/>
            <person name="Okabe S."/>
        </authorList>
    </citation>
    <scope>NUCLEOTIDE SEQUENCE [LARGE SCALE GENOMIC DNA]</scope>
    <source>
        <strain evidence="5">JPN1</strain>
    </source>
</reference>
<dbReference type="GO" id="GO:0016798">
    <property type="term" value="F:hydrolase activity, acting on glycosyl bonds"/>
    <property type="evidence" value="ECO:0007669"/>
    <property type="project" value="UniProtKB-KW"/>
</dbReference>
<sequence length="863" mass="97478">MPMNKLYKEDFYRIQKETSKRSAREIIPLLLGFIHPKSIVDVGCGLGTWLTVFKEFGITECLGIDGDYIKKNMLQIPQEEFLPFDLTKPLQLNREFDLVVSLEVAEHLPAECAEIFIDSVTKLGQVILFSAAIPFQGGVCHVNEQWPHYWLKHFKKNKYLIIDCLRKAIWDNENVEPYYAQNIFIFVKDNCIGNYPLLERELENTNISQLAIVHPKIYQKNSKKIAAETLPMTVEDADIIKIEVTEPVNNVVPHTSARRLLCQIEFMGSYIGTLELPICDGLVPAYVLSDAIAADFAWPIVRHFFERTIYRNIRVKHEPAGLSIYKEKLCLVGGLPKDERALWIQLHDLIGWVIFLQEVWGCPNVSLEHFYLDRGNKPQEKFTYRPQIFLFEGSKKATRYCVNDSWLIVEVSKDISDMRVSCPEINVLLTVGGAAVGAVTIPITGDILRAEELRAILTKASGFELCRVAVREGILGKSVTDPLSLRDRLSQSAATVNRFSKDGYSLFTFGNNIRALDYAACKTLIPDTYNLILGRNTYGLIGTSASRWTTLPAVTEKDIIDAALANGEPIVRASSQNGHTKRIIHSPDLIWHQLLQKQEPFFNPNISRKIQREKATDTYQNHSNENVVTNQLPILLYHRICPATSPATADDSITPETFEEHISSLHSAGFYSIRLEDWGVAMLEKKPLPRRAVLLTFDNGYLDFLTFAWPILRRYGFSATIFIVTDWVETLRKRDSEYGGQIPLLGWDEIRTLQTEGIEFGSHSASHRSLTKLTHEEIVREGACSRAALGHELGVAVKAFAYPYGATNRIVQHLIGACGYIFGLTCQAEISKLDDSLLALPRIEAGDSDNLQSFIAKLDVHQM</sequence>
<keyword evidence="4" id="KW-0119">Carbohydrate metabolism</keyword>
<keyword evidence="4" id="KW-0624">Polysaccharide degradation</keyword>
<dbReference type="InterPro" id="IPR051398">
    <property type="entry name" value="Polysacch_Deacetylase"/>
</dbReference>
<evidence type="ECO:0000256" key="1">
    <source>
        <dbReference type="ARBA" id="ARBA00004613"/>
    </source>
</evidence>
<accession>A0ABQ0JWS0</accession>
<dbReference type="GO" id="GO:0045493">
    <property type="term" value="P:xylan catabolic process"/>
    <property type="evidence" value="ECO:0007669"/>
    <property type="project" value="UniProtKB-KW"/>
</dbReference>
<dbReference type="Pfam" id="PF13489">
    <property type="entry name" value="Methyltransf_23"/>
    <property type="match status" value="1"/>
</dbReference>
<dbReference type="CDD" id="cd02440">
    <property type="entry name" value="AdoMet_MTases"/>
    <property type="match status" value="1"/>
</dbReference>
<comment type="subcellular location">
    <subcellularLocation>
        <location evidence="1">Secreted</location>
    </subcellularLocation>
</comment>
<dbReference type="SUPFAM" id="SSF88713">
    <property type="entry name" value="Glycoside hydrolase/deacetylase"/>
    <property type="match status" value="1"/>
</dbReference>
<evidence type="ECO:0000259" key="3">
    <source>
        <dbReference type="PROSITE" id="PS51677"/>
    </source>
</evidence>
<comment type="caution">
    <text evidence="4">The sequence shown here is derived from an EMBL/GenBank/DDBJ whole genome shotgun (WGS) entry which is preliminary data.</text>
</comment>
<keyword evidence="4" id="KW-0326">Glycosidase</keyword>
<name>A0ABQ0JWS0_9BACT</name>
<dbReference type="PANTHER" id="PTHR34216">
    <property type="match status" value="1"/>
</dbReference>
<protein>
    <submittedName>
        <fullName evidence="4">Xylanase/chitin deacetylase</fullName>
    </submittedName>
</protein>
<dbReference type="InterPro" id="IPR029063">
    <property type="entry name" value="SAM-dependent_MTases_sf"/>
</dbReference>
<dbReference type="SUPFAM" id="SSF53335">
    <property type="entry name" value="S-adenosyl-L-methionine-dependent methyltransferases"/>
    <property type="match status" value="1"/>
</dbReference>
<dbReference type="RefSeq" id="WP_082059105.1">
    <property type="nucleotide sequence ID" value="NZ_BAFN01000001.1"/>
</dbReference>
<dbReference type="CDD" id="cd10918">
    <property type="entry name" value="CE4_NodB_like_5s_6s"/>
    <property type="match status" value="1"/>
</dbReference>
<feature type="domain" description="NodB homology" evidence="3">
    <location>
        <begin position="691"/>
        <end position="863"/>
    </location>
</feature>
<keyword evidence="4" id="KW-0858">Xylan degradation</keyword>
<proteinExistence type="predicted"/>
<evidence type="ECO:0000313" key="5">
    <source>
        <dbReference type="Proteomes" id="UP000032309"/>
    </source>
</evidence>
<dbReference type="InterPro" id="IPR002509">
    <property type="entry name" value="NODB_dom"/>
</dbReference>
<gene>
    <name evidence="4" type="ORF">BROSI_A1609</name>
</gene>